<accession>A0AAJ4W9N3</accession>
<proteinExistence type="predicted"/>
<comment type="caution">
    <text evidence="7">The sequence shown here is derived from an EMBL/GenBank/DDBJ whole genome shotgun (WGS) entry which is preliminary data.</text>
</comment>
<dbReference type="GO" id="GO:0055085">
    <property type="term" value="P:transmembrane transport"/>
    <property type="evidence" value="ECO:0007669"/>
    <property type="project" value="InterPro"/>
</dbReference>
<evidence type="ECO:0000256" key="4">
    <source>
        <dbReference type="ARBA" id="ARBA00023136"/>
    </source>
</evidence>
<feature type="transmembrane region" description="Helical" evidence="5">
    <location>
        <begin position="32"/>
        <end position="53"/>
    </location>
</feature>
<name>A0AAJ4W9N3_9GAMM</name>
<keyword evidence="4 5" id="KW-0472">Membrane</keyword>
<protein>
    <submittedName>
        <fullName evidence="7">Sodium/calcium exchanger protein</fullName>
    </submittedName>
</protein>
<dbReference type="InterPro" id="IPR004837">
    <property type="entry name" value="NaCa_Exmemb"/>
</dbReference>
<dbReference type="EMBL" id="FOLW01000003">
    <property type="protein sequence ID" value="SFC60074.1"/>
    <property type="molecule type" value="Genomic_DNA"/>
</dbReference>
<dbReference type="Gene3D" id="1.20.1420.30">
    <property type="entry name" value="NCX, central ion-binding region"/>
    <property type="match status" value="1"/>
</dbReference>
<dbReference type="Proteomes" id="UP000226420">
    <property type="component" value="Unassembled WGS sequence"/>
</dbReference>
<organism evidence="7 8">
    <name type="scientific">Pragia fontium DSM 5563 = ATCC 49100</name>
    <dbReference type="NCBI Taxonomy" id="1122977"/>
    <lineage>
        <taxon>Bacteria</taxon>
        <taxon>Pseudomonadati</taxon>
        <taxon>Pseudomonadota</taxon>
        <taxon>Gammaproteobacteria</taxon>
        <taxon>Enterobacterales</taxon>
        <taxon>Budviciaceae</taxon>
        <taxon>Pragia</taxon>
    </lineage>
</organism>
<evidence type="ECO:0000256" key="2">
    <source>
        <dbReference type="ARBA" id="ARBA00022692"/>
    </source>
</evidence>
<dbReference type="RefSeq" id="WP_074821606.1">
    <property type="nucleotide sequence ID" value="NZ_FOLW01000003.1"/>
</dbReference>
<dbReference type="GO" id="GO:0016020">
    <property type="term" value="C:membrane"/>
    <property type="evidence" value="ECO:0007669"/>
    <property type="project" value="UniProtKB-SubCell"/>
</dbReference>
<evidence type="ECO:0000256" key="5">
    <source>
        <dbReference type="SAM" id="Phobius"/>
    </source>
</evidence>
<dbReference type="AlphaFoldDB" id="A0AAJ4W9N3"/>
<keyword evidence="2 5" id="KW-0812">Transmembrane</keyword>
<reference evidence="7 8" key="1">
    <citation type="submission" date="2016-10" db="EMBL/GenBank/DDBJ databases">
        <authorList>
            <person name="Varghese N."/>
            <person name="Submissions S."/>
        </authorList>
    </citation>
    <scope>NUCLEOTIDE SEQUENCE [LARGE SCALE GENOMIC DNA]</scope>
    <source>
        <strain evidence="7 8">DSM 5563</strain>
    </source>
</reference>
<evidence type="ECO:0000256" key="3">
    <source>
        <dbReference type="ARBA" id="ARBA00022989"/>
    </source>
</evidence>
<gene>
    <name evidence="7" type="ORF">SAMN02745723_10378</name>
</gene>
<evidence type="ECO:0000313" key="7">
    <source>
        <dbReference type="EMBL" id="SFC60074.1"/>
    </source>
</evidence>
<dbReference type="Pfam" id="PF01699">
    <property type="entry name" value="Na_Ca_ex"/>
    <property type="match status" value="1"/>
</dbReference>
<evidence type="ECO:0000313" key="8">
    <source>
        <dbReference type="Proteomes" id="UP000226420"/>
    </source>
</evidence>
<keyword evidence="3 5" id="KW-1133">Transmembrane helix</keyword>
<sequence length="72" mass="7879">MDNHRTAPVTHTARMRMDNATVVARYLGLSELIISLTIVAMGTSLPVLAAPITDMYKHENDIMLENIIAAAN</sequence>
<feature type="domain" description="Sodium/calcium exchanger membrane region" evidence="6">
    <location>
        <begin position="13"/>
        <end position="70"/>
    </location>
</feature>
<comment type="subcellular location">
    <subcellularLocation>
        <location evidence="1">Membrane</location>
        <topology evidence="1">Multi-pass membrane protein</topology>
    </subcellularLocation>
</comment>
<evidence type="ECO:0000259" key="6">
    <source>
        <dbReference type="Pfam" id="PF01699"/>
    </source>
</evidence>
<evidence type="ECO:0000256" key="1">
    <source>
        <dbReference type="ARBA" id="ARBA00004141"/>
    </source>
</evidence>
<dbReference type="InterPro" id="IPR044880">
    <property type="entry name" value="NCX_ion-bd_dom_sf"/>
</dbReference>